<name>A0A951P8P6_9CYAN</name>
<evidence type="ECO:0000256" key="1">
    <source>
        <dbReference type="ARBA" id="ARBA00004496"/>
    </source>
</evidence>
<dbReference type="Proteomes" id="UP000707356">
    <property type="component" value="Unassembled WGS sequence"/>
</dbReference>
<evidence type="ECO:0000256" key="2">
    <source>
        <dbReference type="ARBA" id="ARBA00022490"/>
    </source>
</evidence>
<sequence>MLNLTQRLSAASASAALSPDLTLALSAADRSRSRHYFETESGQGVYLRLPRGTVLHHGDLLQSEDGQTVVQVTAKPEPVMVATAQTPLQLLQAAYHLGNRHVPLEVKAEHLQFLPDPVLKAMLEQMGIEVKEAILPFEPEAGAYLRPASAHEHSHSHHSTDHA</sequence>
<feature type="domain" description="UreE urease accessory N-terminal" evidence="6">
    <location>
        <begin position="1"/>
        <end position="69"/>
    </location>
</feature>
<dbReference type="InterPro" id="IPR036118">
    <property type="entry name" value="UreE_N_sf"/>
</dbReference>
<dbReference type="InterPro" id="IPR004029">
    <property type="entry name" value="UreE_N"/>
</dbReference>
<gene>
    <name evidence="5 7" type="primary">ureE</name>
    <name evidence="7" type="ORF">KME07_06830</name>
</gene>
<dbReference type="PIRSF" id="PIRSF036402">
    <property type="entry name" value="Ureas_acces_UreE"/>
    <property type="match status" value="1"/>
</dbReference>
<dbReference type="HAMAP" id="MF_00822">
    <property type="entry name" value="UreE"/>
    <property type="match status" value="1"/>
</dbReference>
<comment type="caution">
    <text evidence="7">The sequence shown here is derived from an EMBL/GenBank/DDBJ whole genome shotgun (WGS) entry which is preliminary data.</text>
</comment>
<dbReference type="Pfam" id="PF02814">
    <property type="entry name" value="UreE_N"/>
    <property type="match status" value="1"/>
</dbReference>
<keyword evidence="4 5" id="KW-0143">Chaperone</keyword>
<reference evidence="7" key="1">
    <citation type="submission" date="2021-05" db="EMBL/GenBank/DDBJ databases">
        <authorList>
            <person name="Pietrasiak N."/>
            <person name="Ward R."/>
            <person name="Stajich J.E."/>
            <person name="Kurbessoian T."/>
        </authorList>
    </citation>
    <scope>NUCLEOTIDE SEQUENCE</scope>
    <source>
        <strain evidence="7">GSE-TBD4-15B</strain>
    </source>
</reference>
<evidence type="ECO:0000256" key="4">
    <source>
        <dbReference type="ARBA" id="ARBA00023186"/>
    </source>
</evidence>
<dbReference type="Gene3D" id="3.30.70.790">
    <property type="entry name" value="UreE, C-terminal domain"/>
    <property type="match status" value="1"/>
</dbReference>
<proteinExistence type="inferred from homology"/>
<evidence type="ECO:0000313" key="7">
    <source>
        <dbReference type="EMBL" id="MBW4465141.1"/>
    </source>
</evidence>
<protein>
    <recommendedName>
        <fullName evidence="5">Urease accessory protein UreE</fullName>
    </recommendedName>
</protein>
<evidence type="ECO:0000256" key="3">
    <source>
        <dbReference type="ARBA" id="ARBA00022596"/>
    </source>
</evidence>
<dbReference type="GO" id="GO:0051082">
    <property type="term" value="F:unfolded protein binding"/>
    <property type="evidence" value="ECO:0007669"/>
    <property type="project" value="UniProtKB-UniRule"/>
</dbReference>
<dbReference type="NCBIfam" id="NF009751">
    <property type="entry name" value="PRK13261.1-1"/>
    <property type="match status" value="1"/>
</dbReference>
<dbReference type="Gene3D" id="2.60.260.20">
    <property type="entry name" value="Urease metallochaperone UreE, N-terminal domain"/>
    <property type="match status" value="1"/>
</dbReference>
<dbReference type="GO" id="GO:0005737">
    <property type="term" value="C:cytoplasm"/>
    <property type="evidence" value="ECO:0007669"/>
    <property type="project" value="UniProtKB-SubCell"/>
</dbReference>
<dbReference type="SUPFAM" id="SSF69737">
    <property type="entry name" value="Urease metallochaperone UreE, C-terminal domain"/>
    <property type="match status" value="1"/>
</dbReference>
<dbReference type="AlphaFoldDB" id="A0A951P8P6"/>
<dbReference type="InterPro" id="IPR012406">
    <property type="entry name" value="UreE"/>
</dbReference>
<organism evidence="7 8">
    <name type="scientific">Pegethrix bostrychoides GSE-TBD4-15B</name>
    <dbReference type="NCBI Taxonomy" id="2839662"/>
    <lineage>
        <taxon>Bacteria</taxon>
        <taxon>Bacillati</taxon>
        <taxon>Cyanobacteriota</taxon>
        <taxon>Cyanophyceae</taxon>
        <taxon>Oculatellales</taxon>
        <taxon>Oculatellaceae</taxon>
        <taxon>Pegethrix</taxon>
    </lineage>
</organism>
<dbReference type="CDD" id="cd00571">
    <property type="entry name" value="UreE"/>
    <property type="match status" value="1"/>
</dbReference>
<dbReference type="GO" id="GO:0065003">
    <property type="term" value="P:protein-containing complex assembly"/>
    <property type="evidence" value="ECO:0007669"/>
    <property type="project" value="InterPro"/>
</dbReference>
<dbReference type="GO" id="GO:0019627">
    <property type="term" value="P:urea metabolic process"/>
    <property type="evidence" value="ECO:0007669"/>
    <property type="project" value="InterPro"/>
</dbReference>
<keyword evidence="2 5" id="KW-0963">Cytoplasm</keyword>
<comment type="function">
    <text evidence="5">Involved in urease metallocenter assembly. Binds nickel. Probably functions as a nickel donor during metallocenter assembly.</text>
</comment>
<dbReference type="SMART" id="SM00988">
    <property type="entry name" value="UreE_N"/>
    <property type="match status" value="1"/>
</dbReference>
<keyword evidence="3 5" id="KW-0533">Nickel</keyword>
<comment type="subcellular location">
    <subcellularLocation>
        <location evidence="1 5">Cytoplasm</location>
    </subcellularLocation>
</comment>
<evidence type="ECO:0000256" key="5">
    <source>
        <dbReference type="HAMAP-Rule" id="MF_00822"/>
    </source>
</evidence>
<dbReference type="InterPro" id="IPR007864">
    <property type="entry name" value="UreE_C_dom"/>
</dbReference>
<evidence type="ECO:0000313" key="8">
    <source>
        <dbReference type="Proteomes" id="UP000707356"/>
    </source>
</evidence>
<evidence type="ECO:0000259" key="6">
    <source>
        <dbReference type="SMART" id="SM00988"/>
    </source>
</evidence>
<dbReference type="Pfam" id="PF05194">
    <property type="entry name" value="UreE_C"/>
    <property type="match status" value="1"/>
</dbReference>
<accession>A0A951P8P6</accession>
<dbReference type="EMBL" id="JAHHHV010000032">
    <property type="protein sequence ID" value="MBW4465141.1"/>
    <property type="molecule type" value="Genomic_DNA"/>
</dbReference>
<reference evidence="7" key="2">
    <citation type="journal article" date="2022" name="Microbiol. Resour. Announc.">
        <title>Metagenome Sequencing to Explore Phylogenomics of Terrestrial Cyanobacteria.</title>
        <authorList>
            <person name="Ward R.D."/>
            <person name="Stajich J.E."/>
            <person name="Johansen J.R."/>
            <person name="Huntemann M."/>
            <person name="Clum A."/>
            <person name="Foster B."/>
            <person name="Foster B."/>
            <person name="Roux S."/>
            <person name="Palaniappan K."/>
            <person name="Varghese N."/>
            <person name="Mukherjee S."/>
            <person name="Reddy T.B.K."/>
            <person name="Daum C."/>
            <person name="Copeland A."/>
            <person name="Chen I.A."/>
            <person name="Ivanova N.N."/>
            <person name="Kyrpides N.C."/>
            <person name="Shapiro N."/>
            <person name="Eloe-Fadrosh E.A."/>
            <person name="Pietrasiak N."/>
        </authorList>
    </citation>
    <scope>NUCLEOTIDE SEQUENCE</scope>
    <source>
        <strain evidence="7">GSE-TBD4-15B</strain>
    </source>
</reference>
<comment type="similarity">
    <text evidence="5">Belongs to the UreE family.</text>
</comment>
<dbReference type="GO" id="GO:0006457">
    <property type="term" value="P:protein folding"/>
    <property type="evidence" value="ECO:0007669"/>
    <property type="project" value="InterPro"/>
</dbReference>
<dbReference type="SUPFAM" id="SSF69287">
    <property type="entry name" value="Urease metallochaperone UreE, N-terminal domain"/>
    <property type="match status" value="1"/>
</dbReference>
<dbReference type="GO" id="GO:0016151">
    <property type="term" value="F:nickel cation binding"/>
    <property type="evidence" value="ECO:0007669"/>
    <property type="project" value="UniProtKB-UniRule"/>
</dbReference>